<dbReference type="eggNOG" id="arCOG02274">
    <property type="taxonomic scope" value="Archaea"/>
</dbReference>
<evidence type="ECO:0000256" key="2">
    <source>
        <dbReference type="ARBA" id="ARBA00023163"/>
    </source>
</evidence>
<organism evidence="5 6">
    <name type="scientific">Halorubrum ezzemoulense DSM 17463</name>
    <dbReference type="NCBI Taxonomy" id="1121945"/>
    <lineage>
        <taxon>Archaea</taxon>
        <taxon>Methanobacteriati</taxon>
        <taxon>Methanobacteriota</taxon>
        <taxon>Stenosarchaea group</taxon>
        <taxon>Halobacteria</taxon>
        <taxon>Halobacteriales</taxon>
        <taxon>Haloferacaceae</taxon>
        <taxon>Halorubrum</taxon>
    </lineage>
</organism>
<keyword evidence="5" id="KW-0238">DNA-binding</keyword>
<dbReference type="EMBL" id="NEDJ01000010">
    <property type="protein sequence ID" value="OSP09623.1"/>
    <property type="molecule type" value="Genomic_DNA"/>
</dbReference>
<protein>
    <submittedName>
        <fullName evidence="5">DNA-binding protein</fullName>
    </submittedName>
</protein>
<dbReference type="Proteomes" id="UP000193587">
    <property type="component" value="Unassembled WGS sequence"/>
</dbReference>
<keyword evidence="1" id="KW-0805">Transcription regulation</keyword>
<dbReference type="Gene3D" id="3.90.1150.10">
    <property type="entry name" value="Aspartate Aminotransferase, domain 1"/>
    <property type="match status" value="1"/>
</dbReference>
<accession>A0A1X4H9U9</accession>
<feature type="domain" description="HVO-0513-like N-terminal" evidence="4">
    <location>
        <begin position="16"/>
        <end position="150"/>
    </location>
</feature>
<dbReference type="InterPro" id="IPR056493">
    <property type="entry name" value="HVO_0513_N"/>
</dbReference>
<comment type="caution">
    <text evidence="5">The sequence shown here is derived from an EMBL/GenBank/DDBJ whole genome shotgun (WGS) entry which is preliminary data.</text>
</comment>
<dbReference type="Pfam" id="PF04967">
    <property type="entry name" value="HTH_10"/>
    <property type="match status" value="1"/>
</dbReference>
<dbReference type="PANTHER" id="PTHR34236">
    <property type="entry name" value="DIMETHYL SULFOXIDE REDUCTASE TRANSCRIPTIONAL ACTIVATOR"/>
    <property type="match status" value="1"/>
</dbReference>
<evidence type="ECO:0000256" key="1">
    <source>
        <dbReference type="ARBA" id="ARBA00023015"/>
    </source>
</evidence>
<dbReference type="AlphaFoldDB" id="A0A1X4H9U9"/>
<name>A0A1X4H9U9_HALEZ</name>
<sequence>MKYLRLELRYPPELMHPMHRLVDESDAIGRDVLLHGSLFDETADTFLFYVEGDIDVYVDALRSVDRIREFEVTRIDGTGYYVFLTQRRDAVDDAMFGSLRRTGIVVVPPIDFRPSGVARLTILGDHEPLREGLAALPERIESEVLRIGEYDWRKHLFDPGLTDRQFDAVAAAVECGYYESPRAASVSDVAERIGASPSTASEHLRKAESAMMNAFMRLRDVA</sequence>
<dbReference type="STRING" id="1121945.GCA_000421805_00124"/>
<evidence type="ECO:0000259" key="3">
    <source>
        <dbReference type="Pfam" id="PF04967"/>
    </source>
</evidence>
<dbReference type="PANTHER" id="PTHR34236:SF1">
    <property type="entry name" value="DIMETHYL SULFOXIDE REDUCTASE TRANSCRIPTIONAL ACTIVATOR"/>
    <property type="match status" value="1"/>
</dbReference>
<dbReference type="InterPro" id="IPR007050">
    <property type="entry name" value="HTH_bacterioopsin"/>
</dbReference>
<evidence type="ECO:0000259" key="4">
    <source>
        <dbReference type="Pfam" id="PF24278"/>
    </source>
</evidence>
<evidence type="ECO:0000313" key="6">
    <source>
        <dbReference type="Proteomes" id="UP000193587"/>
    </source>
</evidence>
<keyword evidence="2" id="KW-0804">Transcription</keyword>
<dbReference type="InterPro" id="IPR015422">
    <property type="entry name" value="PyrdxlP-dep_Trfase_small"/>
</dbReference>
<dbReference type="Pfam" id="PF24278">
    <property type="entry name" value="HVO_0513_N"/>
    <property type="match status" value="1"/>
</dbReference>
<evidence type="ECO:0000313" key="5">
    <source>
        <dbReference type="EMBL" id="OSP09623.1"/>
    </source>
</evidence>
<dbReference type="GO" id="GO:0003677">
    <property type="term" value="F:DNA binding"/>
    <property type="evidence" value="ECO:0007669"/>
    <property type="project" value="UniProtKB-KW"/>
</dbReference>
<dbReference type="RefSeq" id="WP_049929427.1">
    <property type="nucleotide sequence ID" value="NZ_ATXS01000001.1"/>
</dbReference>
<gene>
    <name evidence="5" type="ORF">B9H04_04715</name>
</gene>
<reference evidence="5 6" key="1">
    <citation type="submission" date="2017-04" db="EMBL/GenBank/DDBJ databases">
        <title>MLSA of the genus Halorubrum.</title>
        <authorList>
            <person name="De La Haba R."/>
            <person name="Sanchez-Porro C."/>
            <person name="Infante-Dominguez C."/>
            <person name="Ventosa A."/>
        </authorList>
    </citation>
    <scope>NUCLEOTIDE SEQUENCE [LARGE SCALE GENOMIC DNA]</scope>
    <source>
        <strain evidence="5 6">DSM 17463</strain>
    </source>
</reference>
<feature type="domain" description="HTH bat-type" evidence="3">
    <location>
        <begin position="161"/>
        <end position="212"/>
    </location>
</feature>
<proteinExistence type="predicted"/>